<dbReference type="PANTHER" id="PTHR11703:SF0">
    <property type="entry name" value="DEOXYHYPUSINE SYNTHASE"/>
    <property type="match status" value="1"/>
</dbReference>
<evidence type="ECO:0000256" key="1">
    <source>
        <dbReference type="ARBA" id="ARBA00000952"/>
    </source>
</evidence>
<dbReference type="Proteomes" id="UP000236319">
    <property type="component" value="Unassembled WGS sequence"/>
</dbReference>
<comment type="catalytic activity">
    <reaction evidence="1">
        <text>[eIF5A protein]-L-lysine + spermidine = [eIF5A protein]-deoxyhypusine + propane-1,3-diamine</text>
        <dbReference type="Rhea" id="RHEA:33299"/>
        <dbReference type="Rhea" id="RHEA-COMP:10143"/>
        <dbReference type="Rhea" id="RHEA-COMP:10144"/>
        <dbReference type="ChEBI" id="CHEBI:29969"/>
        <dbReference type="ChEBI" id="CHEBI:57484"/>
        <dbReference type="ChEBI" id="CHEBI:57834"/>
        <dbReference type="ChEBI" id="CHEBI:82657"/>
        <dbReference type="EC" id="2.5.1.46"/>
    </reaction>
</comment>
<evidence type="ECO:0000313" key="10">
    <source>
        <dbReference type="Proteomes" id="UP000236319"/>
    </source>
</evidence>
<dbReference type="OrthoDB" id="294378at2759"/>
<sequence>MSFESKPTTSVIPDVVAKAVLQASQLPEDCTAFVDGLNYDGNVEIEHLLRVYKNFGFQATHLGQAAEMIDRMLKFRLSDDPVSEEDVGTKYEDPEVRKNTKCTIWLTFTSNMISCGLREAFVYLAKHKLIDVVVTSGGGVEEDLIKCMGKTYIGRFNMDGATMRERGLNRIGNLFIPNDNYCAFEDWIQPRLDEMHRQQEEEGVNWTPSMFIDYLGKEINDESSFCYWCHKNKIPVFCPGITDGSIGDNLYFHTYRRSEPTTLRIDVVRDIRLVNDMAVSARKSGIIILGGGLPKHHVANANLMRNGADFAVYISTAQEFDGSDSGANPDEAVSWGKIKAHTNPVKVHAEASLVFPLLVAGVFKKYQNTQAFAVYHGRPRLVVFRFCDPHLLERLQGGDDGPADPDGVGPVLDAASDLDGRIVVRRCLDVLLAPFHETREQRAPAGQQDVAEHGLVHLGFAASHGVIYNVRELGRAAASHLRREQHLGAAEARRPSRYNAPVGQREALRILLRLLFRHLELVFVVQGDVAALLLDLVCDVSVLQLVPVQGVNAGQEERRHIVTAHVQPADCMGHDSALVDRHGMRDAFPDVEHQPCSFGRPVECEERCGSHVQARDVKGLEKELAASFAVQLRVEWRLGEQHRMFPLRDLQLIVERVHPQALGECPAFTMSMRYCG</sequence>
<dbReference type="PANTHER" id="PTHR11703">
    <property type="entry name" value="DEOXYHYPUSINE SYNTHASE"/>
    <property type="match status" value="1"/>
</dbReference>
<dbReference type="FunFam" id="3.40.910.10:FF:000001">
    <property type="entry name" value="Probable deoxyhypusine synthase"/>
    <property type="match status" value="1"/>
</dbReference>
<keyword evidence="10" id="KW-1185">Reference proteome</keyword>
<dbReference type="GO" id="GO:0005737">
    <property type="term" value="C:cytoplasm"/>
    <property type="evidence" value="ECO:0007669"/>
    <property type="project" value="TreeGrafter"/>
</dbReference>
<evidence type="ECO:0000256" key="8">
    <source>
        <dbReference type="ARBA" id="ARBA00023256"/>
    </source>
</evidence>
<evidence type="ECO:0000256" key="4">
    <source>
        <dbReference type="ARBA" id="ARBA00009892"/>
    </source>
</evidence>
<dbReference type="RefSeq" id="XP_028867299.1">
    <property type="nucleotide sequence ID" value="XM_029011466.1"/>
</dbReference>
<dbReference type="SUPFAM" id="SSF52467">
    <property type="entry name" value="DHS-like NAD/FAD-binding domain"/>
    <property type="match status" value="1"/>
</dbReference>
<dbReference type="InterPro" id="IPR002773">
    <property type="entry name" value="Deoxyhypusine_synthase"/>
</dbReference>
<comment type="caution">
    <text evidence="9">The sequence shown here is derived from an EMBL/GenBank/DDBJ whole genome shotgun (WGS) entry which is preliminary data.</text>
</comment>
<dbReference type="VEuPathDB" id="PiroplasmaDB:BOVATA_025490"/>
<evidence type="ECO:0000256" key="2">
    <source>
        <dbReference type="ARBA" id="ARBA00001911"/>
    </source>
</evidence>
<dbReference type="EC" id="2.5.1.46" evidence="5"/>
<dbReference type="EMBL" id="BDSA01000002">
    <property type="protein sequence ID" value="GBE61056.1"/>
    <property type="molecule type" value="Genomic_DNA"/>
</dbReference>
<evidence type="ECO:0000256" key="6">
    <source>
        <dbReference type="ARBA" id="ARBA00022679"/>
    </source>
</evidence>
<evidence type="ECO:0000313" key="9">
    <source>
        <dbReference type="EMBL" id="GBE61056.1"/>
    </source>
</evidence>
<dbReference type="Gene3D" id="3.40.910.10">
    <property type="entry name" value="Deoxyhypusine synthase"/>
    <property type="match status" value="1"/>
</dbReference>
<gene>
    <name evidence="9" type="ORF">BOVATA_025490</name>
</gene>
<dbReference type="Pfam" id="PF01916">
    <property type="entry name" value="DS"/>
    <property type="match status" value="1"/>
</dbReference>
<organism evidence="9 10">
    <name type="scientific">Babesia ovata</name>
    <dbReference type="NCBI Taxonomy" id="189622"/>
    <lineage>
        <taxon>Eukaryota</taxon>
        <taxon>Sar</taxon>
        <taxon>Alveolata</taxon>
        <taxon>Apicomplexa</taxon>
        <taxon>Aconoidasida</taxon>
        <taxon>Piroplasmida</taxon>
        <taxon>Babesiidae</taxon>
        <taxon>Babesia</taxon>
    </lineage>
</organism>
<dbReference type="InterPro" id="IPR029035">
    <property type="entry name" value="DHS-like_NAD/FAD-binding_dom"/>
</dbReference>
<comment type="pathway">
    <text evidence="3">Protein modification; eIF5A hypusination.</text>
</comment>
<keyword evidence="8" id="KW-0386">Hypusine biosynthesis</keyword>
<accession>A0A2H6KDI8</accession>
<dbReference type="GO" id="GO:0034038">
    <property type="term" value="F:deoxyhypusine synthase activity"/>
    <property type="evidence" value="ECO:0007669"/>
    <property type="project" value="UniProtKB-EC"/>
</dbReference>
<dbReference type="InterPro" id="IPR036982">
    <property type="entry name" value="Deoxyhypusine_synthase_sf"/>
</dbReference>
<comment type="similarity">
    <text evidence="4">Belongs to the deoxyhypusine synthase family.</text>
</comment>
<name>A0A2H6KDI8_9APIC</name>
<evidence type="ECO:0000256" key="7">
    <source>
        <dbReference type="ARBA" id="ARBA00023027"/>
    </source>
</evidence>
<evidence type="ECO:0000256" key="5">
    <source>
        <dbReference type="ARBA" id="ARBA00012683"/>
    </source>
</evidence>
<keyword evidence="6" id="KW-0808">Transferase</keyword>
<keyword evidence="7" id="KW-0520">NAD</keyword>
<dbReference type="GeneID" id="39874826"/>
<reference evidence="9 10" key="1">
    <citation type="journal article" date="2017" name="BMC Genomics">
        <title>Whole-genome assembly of Babesia ovata and comparative genomics between closely related pathogens.</title>
        <authorList>
            <person name="Yamagishi J."/>
            <person name="Asada M."/>
            <person name="Hakimi H."/>
            <person name="Tanaka T.Q."/>
            <person name="Sugimoto C."/>
            <person name="Kawazu S."/>
        </authorList>
    </citation>
    <scope>NUCLEOTIDE SEQUENCE [LARGE SCALE GENOMIC DNA]</scope>
    <source>
        <strain evidence="9 10">Miyake</strain>
    </source>
</reference>
<comment type="cofactor">
    <cofactor evidence="2">
        <name>NAD(+)</name>
        <dbReference type="ChEBI" id="CHEBI:57540"/>
    </cofactor>
</comment>
<proteinExistence type="inferred from homology"/>
<dbReference type="NCBIfam" id="TIGR00321">
    <property type="entry name" value="dhys"/>
    <property type="match status" value="1"/>
</dbReference>
<evidence type="ECO:0000256" key="3">
    <source>
        <dbReference type="ARBA" id="ARBA00005041"/>
    </source>
</evidence>
<dbReference type="AlphaFoldDB" id="A0A2H6KDI8"/>
<protein>
    <recommendedName>
        <fullName evidence="5">deoxyhypusine synthase</fullName>
        <ecNumber evidence="5">2.5.1.46</ecNumber>
    </recommendedName>
</protein>